<dbReference type="OrthoDB" id="2754964at2759"/>
<name>A0A371DA95_9APHY</name>
<reference evidence="2 3" key="1">
    <citation type="journal article" date="2018" name="Biotechnol. Biofuels">
        <title>Integrative visual omics of the white-rot fungus Polyporus brumalis exposes the biotechnological potential of its oxidative enzymes for delignifying raw plant biomass.</title>
        <authorList>
            <person name="Miyauchi S."/>
            <person name="Rancon A."/>
            <person name="Drula E."/>
            <person name="Hage H."/>
            <person name="Chaduli D."/>
            <person name="Favel A."/>
            <person name="Grisel S."/>
            <person name="Henrissat B."/>
            <person name="Herpoel-Gimbert I."/>
            <person name="Ruiz-Duenas F.J."/>
            <person name="Chevret D."/>
            <person name="Hainaut M."/>
            <person name="Lin J."/>
            <person name="Wang M."/>
            <person name="Pangilinan J."/>
            <person name="Lipzen A."/>
            <person name="Lesage-Meessen L."/>
            <person name="Navarro D."/>
            <person name="Riley R."/>
            <person name="Grigoriev I.V."/>
            <person name="Zhou S."/>
            <person name="Raouche S."/>
            <person name="Rosso M.N."/>
        </authorList>
    </citation>
    <scope>NUCLEOTIDE SEQUENCE [LARGE SCALE GENOMIC DNA]</scope>
    <source>
        <strain evidence="2 3">BRFM 1820</strain>
    </source>
</reference>
<evidence type="ECO:0000313" key="3">
    <source>
        <dbReference type="Proteomes" id="UP000256964"/>
    </source>
</evidence>
<keyword evidence="3" id="KW-1185">Reference proteome</keyword>
<dbReference type="SUPFAM" id="SSF81383">
    <property type="entry name" value="F-box domain"/>
    <property type="match status" value="1"/>
</dbReference>
<evidence type="ECO:0000313" key="2">
    <source>
        <dbReference type="EMBL" id="RDX49461.1"/>
    </source>
</evidence>
<dbReference type="PROSITE" id="PS50181">
    <property type="entry name" value="FBOX"/>
    <property type="match status" value="1"/>
</dbReference>
<proteinExistence type="predicted"/>
<dbReference type="STRING" id="139420.A0A371DA95"/>
<organism evidence="2 3">
    <name type="scientific">Lentinus brumalis</name>
    <dbReference type="NCBI Taxonomy" id="2498619"/>
    <lineage>
        <taxon>Eukaryota</taxon>
        <taxon>Fungi</taxon>
        <taxon>Dikarya</taxon>
        <taxon>Basidiomycota</taxon>
        <taxon>Agaricomycotina</taxon>
        <taxon>Agaricomycetes</taxon>
        <taxon>Polyporales</taxon>
        <taxon>Polyporaceae</taxon>
        <taxon>Lentinus</taxon>
    </lineage>
</organism>
<dbReference type="InterPro" id="IPR001810">
    <property type="entry name" value="F-box_dom"/>
</dbReference>
<dbReference type="EMBL" id="KZ857405">
    <property type="protein sequence ID" value="RDX49461.1"/>
    <property type="molecule type" value="Genomic_DNA"/>
</dbReference>
<accession>A0A371DA95</accession>
<feature type="domain" description="F-box" evidence="1">
    <location>
        <begin position="151"/>
        <end position="203"/>
    </location>
</feature>
<dbReference type="AlphaFoldDB" id="A0A371DA95"/>
<dbReference type="InterPro" id="IPR036047">
    <property type="entry name" value="F-box-like_dom_sf"/>
</dbReference>
<evidence type="ECO:0000259" key="1">
    <source>
        <dbReference type="PROSITE" id="PS50181"/>
    </source>
</evidence>
<gene>
    <name evidence="2" type="ORF">OH76DRAFT_1403693</name>
</gene>
<sequence length="753" mass="84504">MLFPTISQLLIQAVIPSALSESQRTTIISESVCGYTRSPLEYPQLRLFLKMVFVSSHLAAELAEEDLADFRNVEAACVQEWCLSRAAQYRCRILALHAMRNTSVHNISDAEDDLPGTSGTELADFPGAAGTKIQEHKGRIRALRSVYNSAALINRTLPVELLMEIFSHIHPVDFSRRRGMFMLRICRFWTDVLYRTPQFWSNVLAKHHVLTSLSDRKLERFRVALKYSGTRPLSLSFRALPIPLAELLCLHADRITALHVDINIGVEGLDMLLEAKVPVLERLSITPWTSPWVIYWRSGRHSSEYARLPNITALPALRSIRVASGHFTDSIASSTLCHVDLIGCWCPACKASRPDDQFGHLLRALAQCTSLEALRLKRCIPSSPMARERRLPGSAILPRLRHLDVHDFGSGVSTLLAHLIFPTSTSLELKVGDGFILPEPFDIRTLHAVASADHVSFDFRQYSWSHSRPPCYIMDAYVQGRRLLKMSSADYSRSNTADKFAFYSLYIEDIANIFGSTSRVTSLDVRGIKHRRPGEDTPYPTENVLNRWTALLRSFPCLTQLAIGSESDDFALILEALSQPQSEGATACLCPSLRALSGVWNFVSSWPWVDKNGLEKTHGENMSQAGDEEARDWRWRSNRILAMREIAGSHVETEDPVTWLPYGIAETRAFAAKIAPFLSRRAASGAGALKELRIGVREVRVYHSEDVRDQEYLQRHLPAEPLESRLATLLDGLVEHVAVTKIGPFADRILSFA</sequence>
<protein>
    <recommendedName>
        <fullName evidence="1">F-box domain-containing protein</fullName>
    </recommendedName>
</protein>
<dbReference type="Proteomes" id="UP000256964">
    <property type="component" value="Unassembled WGS sequence"/>
</dbReference>